<proteinExistence type="predicted"/>
<dbReference type="RefSeq" id="WP_034835636.1">
    <property type="nucleotide sequence ID" value="NZ_JOKH01000002.1"/>
</dbReference>
<dbReference type="AlphaFoldDB" id="A0A081NIV0"/>
<sequence>MSTIIVNIEARMGSVVSRPIDTSLTTSSVYEQWPQAVRREIKSPVARCPDKKQKSFFERMIGDEFEISYSVRAMGGVKKITFHKNGVQDCVIEIQNDAWSLSLKLHESLRCHLGQSELYGEMQVLEESSEKLQSQLQDAPIGPKLLLAQRMSDLTLDLVDQTDQIDDAQCQKEATATGYFDLLFSTDCRWKVTLLSRGGMIQG</sequence>
<name>A0A081NIV0_9GAMM</name>
<gene>
    <name evidence="1" type="ORF">GZ78_12785</name>
</gene>
<keyword evidence="2" id="KW-1185">Reference proteome</keyword>
<protein>
    <submittedName>
        <fullName evidence="1">Uncharacterized protein</fullName>
    </submittedName>
</protein>
<evidence type="ECO:0000313" key="1">
    <source>
        <dbReference type="EMBL" id="KEQ18373.1"/>
    </source>
</evidence>
<reference evidence="1 2" key="1">
    <citation type="submission" date="2014-06" db="EMBL/GenBank/DDBJ databases">
        <title>Whole Genome Sequences of Three Symbiotic Endozoicomonas Bacteria.</title>
        <authorList>
            <person name="Neave M.J."/>
            <person name="Apprill A."/>
            <person name="Voolstra C.R."/>
        </authorList>
    </citation>
    <scope>NUCLEOTIDE SEQUENCE [LARGE SCALE GENOMIC DNA]</scope>
    <source>
        <strain evidence="1 2">DSM 25634</strain>
    </source>
</reference>
<comment type="caution">
    <text evidence="1">The sequence shown here is derived from an EMBL/GenBank/DDBJ whole genome shotgun (WGS) entry which is preliminary data.</text>
</comment>
<dbReference type="EMBL" id="JOKH01000002">
    <property type="protein sequence ID" value="KEQ18373.1"/>
    <property type="molecule type" value="Genomic_DNA"/>
</dbReference>
<evidence type="ECO:0000313" key="2">
    <source>
        <dbReference type="Proteomes" id="UP000028073"/>
    </source>
</evidence>
<dbReference type="OrthoDB" id="9845324at2"/>
<dbReference type="Proteomes" id="UP000028073">
    <property type="component" value="Unassembled WGS sequence"/>
</dbReference>
<accession>A0A081NIV0</accession>
<organism evidence="1 2">
    <name type="scientific">Endozoicomonas numazuensis</name>
    <dbReference type="NCBI Taxonomy" id="1137799"/>
    <lineage>
        <taxon>Bacteria</taxon>
        <taxon>Pseudomonadati</taxon>
        <taxon>Pseudomonadota</taxon>
        <taxon>Gammaproteobacteria</taxon>
        <taxon>Oceanospirillales</taxon>
        <taxon>Endozoicomonadaceae</taxon>
        <taxon>Endozoicomonas</taxon>
    </lineage>
</organism>